<dbReference type="GO" id="GO:0009279">
    <property type="term" value="C:cell outer membrane"/>
    <property type="evidence" value="ECO:0007669"/>
    <property type="project" value="UniProtKB-SubCell"/>
</dbReference>
<dbReference type="Pfam" id="PF03349">
    <property type="entry name" value="Toluene_X"/>
    <property type="match status" value="1"/>
</dbReference>
<sequence>MTKRKLLPAIMAGVGVVSALPAMASMGNIGTTYGVLPSDVASAQALSLFNGQVSATYYNPANLARDSQGALTSGLMHADHELRASRISNGPFASPRDGDVLQDAPSQQVLLGMKTDLTDLTKYEHPLYLGFMLGVEKYGEEMMAFSSSTDRAGQYLEYGRQPLFLNLGGGTQIWRGLDMGLSARITLHSEAELVARSTLAGETSYETLDVSAVPSIRPIFGLNMDFGESFCADQADCWMNGLEAAFSFRGYSNSSTKVDSTITIPGTVLDPGMSLAVSTIDSYQPNVYAAGLAYNRDRWRVGVTLEMQQWSELQNELKSDTIKDQAVNAGGADKLEFKDIVIPRVGGEFHLDDTYKVTGGLAFSESPMSSDGSLEVNYLDNDKWILGLGLTAEYKSVPVLAFPVRFDLAYQYQKLDSREFDLYDQRSPNYPQPYETVEADGDVHVFSGSITLKF</sequence>
<dbReference type="PANTHER" id="PTHR35093:SF8">
    <property type="entry name" value="OUTER MEMBRANE PROTEIN NMB0088-RELATED"/>
    <property type="match status" value="1"/>
</dbReference>
<gene>
    <name evidence="9" type="ORF">GFN93_01425</name>
</gene>
<evidence type="ECO:0000256" key="3">
    <source>
        <dbReference type="ARBA" id="ARBA00022452"/>
    </source>
</evidence>
<comment type="caution">
    <text evidence="9">The sequence shown here is derived from an EMBL/GenBank/DDBJ whole genome shotgun (WGS) entry which is preliminary data.</text>
</comment>
<dbReference type="EMBL" id="WIRE01000001">
    <property type="protein sequence ID" value="MQX51890.1"/>
    <property type="molecule type" value="Genomic_DNA"/>
</dbReference>
<feature type="signal peptide" evidence="8">
    <location>
        <begin position="1"/>
        <end position="24"/>
    </location>
</feature>
<evidence type="ECO:0000256" key="4">
    <source>
        <dbReference type="ARBA" id="ARBA00022692"/>
    </source>
</evidence>
<feature type="chain" id="PRO_5026932662" evidence="8">
    <location>
        <begin position="25"/>
        <end position="454"/>
    </location>
</feature>
<evidence type="ECO:0000256" key="6">
    <source>
        <dbReference type="ARBA" id="ARBA00023136"/>
    </source>
</evidence>
<dbReference type="SUPFAM" id="SSF56935">
    <property type="entry name" value="Porins"/>
    <property type="match status" value="1"/>
</dbReference>
<evidence type="ECO:0000313" key="10">
    <source>
        <dbReference type="Proteomes" id="UP000469421"/>
    </source>
</evidence>
<evidence type="ECO:0000256" key="1">
    <source>
        <dbReference type="ARBA" id="ARBA00004571"/>
    </source>
</evidence>
<keyword evidence="7" id="KW-0998">Cell outer membrane</keyword>
<evidence type="ECO:0000256" key="5">
    <source>
        <dbReference type="ARBA" id="ARBA00022729"/>
    </source>
</evidence>
<dbReference type="RefSeq" id="WP_153498656.1">
    <property type="nucleotide sequence ID" value="NZ_JBMZXE010000101.1"/>
</dbReference>
<keyword evidence="4" id="KW-0812">Transmembrane</keyword>
<dbReference type="InterPro" id="IPR005017">
    <property type="entry name" value="OMPP1/FadL/TodX"/>
</dbReference>
<reference evidence="9 10" key="1">
    <citation type="submission" date="2019-10" db="EMBL/GenBank/DDBJ databases">
        <title>Alcanivorax sp.PA15-N-34 draft genome sequence.</title>
        <authorList>
            <person name="Liao X."/>
            <person name="Shao Z."/>
        </authorList>
    </citation>
    <scope>NUCLEOTIDE SEQUENCE [LARGE SCALE GENOMIC DNA]</scope>
    <source>
        <strain evidence="9 10">PA15-N-34</strain>
    </source>
</reference>
<dbReference type="GO" id="GO:0015483">
    <property type="term" value="F:long-chain fatty acid transporting porin activity"/>
    <property type="evidence" value="ECO:0007669"/>
    <property type="project" value="TreeGrafter"/>
</dbReference>
<organism evidence="9 10">
    <name type="scientific">Alcanivorax sediminis</name>
    <dbReference type="NCBI Taxonomy" id="2663008"/>
    <lineage>
        <taxon>Bacteria</taxon>
        <taxon>Pseudomonadati</taxon>
        <taxon>Pseudomonadota</taxon>
        <taxon>Gammaproteobacteria</taxon>
        <taxon>Oceanospirillales</taxon>
        <taxon>Alcanivoracaceae</taxon>
        <taxon>Alcanivorax</taxon>
    </lineage>
</organism>
<keyword evidence="5 8" id="KW-0732">Signal</keyword>
<proteinExistence type="inferred from homology"/>
<dbReference type="AlphaFoldDB" id="A0A6N7LUV5"/>
<protein>
    <submittedName>
        <fullName evidence="9">Aromatic hydrocarbon degradation protein</fullName>
    </submittedName>
</protein>
<evidence type="ECO:0000256" key="8">
    <source>
        <dbReference type="SAM" id="SignalP"/>
    </source>
</evidence>
<dbReference type="SMR" id="A0A6N7LUV5"/>
<accession>A0A6N7LUV5</accession>
<keyword evidence="6" id="KW-0472">Membrane</keyword>
<keyword evidence="3" id="KW-1134">Transmembrane beta strand</keyword>
<dbReference type="Gene3D" id="2.40.160.60">
    <property type="entry name" value="Outer membrane protein transport protein (OMPP1/FadL/TodX)"/>
    <property type="match status" value="1"/>
</dbReference>
<dbReference type="Proteomes" id="UP000469421">
    <property type="component" value="Unassembled WGS sequence"/>
</dbReference>
<name>A0A6N7LUV5_9GAMM</name>
<dbReference type="PANTHER" id="PTHR35093">
    <property type="entry name" value="OUTER MEMBRANE PROTEIN NMB0088-RELATED"/>
    <property type="match status" value="1"/>
</dbReference>
<keyword evidence="10" id="KW-1185">Reference proteome</keyword>
<evidence type="ECO:0000256" key="7">
    <source>
        <dbReference type="ARBA" id="ARBA00023237"/>
    </source>
</evidence>
<comment type="subcellular location">
    <subcellularLocation>
        <location evidence="1">Cell outer membrane</location>
        <topology evidence="1">Multi-pass membrane protein</topology>
    </subcellularLocation>
</comment>
<evidence type="ECO:0000313" key="9">
    <source>
        <dbReference type="EMBL" id="MQX51890.1"/>
    </source>
</evidence>
<comment type="similarity">
    <text evidence="2">Belongs to the OmpP1/FadL family.</text>
</comment>
<evidence type="ECO:0000256" key="2">
    <source>
        <dbReference type="ARBA" id="ARBA00008163"/>
    </source>
</evidence>